<dbReference type="EMBL" id="HBFX01012281">
    <property type="protein sequence ID" value="CAD8952756.1"/>
    <property type="molecule type" value="Transcribed_RNA"/>
</dbReference>
<dbReference type="PANTHER" id="PTHR31126:SF1">
    <property type="entry name" value="TYROSINE SPECIFIC PROTEIN PHOSPHATASES DOMAIN-CONTAINING PROTEIN"/>
    <property type="match status" value="1"/>
</dbReference>
<protein>
    <recommendedName>
        <fullName evidence="2">Tyrosine specific protein phosphatases domain-containing protein</fullName>
    </recommendedName>
</protein>
<dbReference type="InterPro" id="IPR029021">
    <property type="entry name" value="Prot-tyrosine_phosphatase-like"/>
</dbReference>
<dbReference type="Gene3D" id="3.90.190.10">
    <property type="entry name" value="Protein tyrosine phosphatase superfamily"/>
    <property type="match status" value="1"/>
</dbReference>
<accession>A0A6U4TW23</accession>
<dbReference type="Pfam" id="PF13350">
    <property type="entry name" value="Y_phosphatase3"/>
    <property type="match status" value="1"/>
</dbReference>
<organism evidence="1">
    <name type="scientific">Hemiselmis andersenii</name>
    <name type="common">Cryptophyte alga</name>
    <dbReference type="NCBI Taxonomy" id="464988"/>
    <lineage>
        <taxon>Eukaryota</taxon>
        <taxon>Cryptophyceae</taxon>
        <taxon>Cryptomonadales</taxon>
        <taxon>Hemiselmidaceae</taxon>
        <taxon>Hemiselmis</taxon>
    </lineage>
</organism>
<evidence type="ECO:0008006" key="2">
    <source>
        <dbReference type="Google" id="ProtNLM"/>
    </source>
</evidence>
<sequence length="335" mass="37248">MTRVASTARRAMCVARMHSGSSASIVGEDLAHTHPAMFQAARTAMSPLDAVPGFPNLRRLREGSPIMRASCPTKCPPEERGAIRSKLGVRSLVDLRTADERHGDPLPTMLWDSVVRVRQGGKLLYPSNEAAVRSGEEAEEGVVLYNVPLYTTRRIMRWVLLNAPFWEKPQLMSRLPAVIGFQQPNPDTLQLYNSSLSRHGLQGHNKFLLSSCGEQVRAVLELMCDKSNLPMVFFCSLGKDRTGVISMLALHCGGASRDEIREDFKRSANGLAHVRAEVMASLEKRGLDPEEFISARAELVDDVFEYLDFKYGSADAYLDAIGFGAEWREKLREVI</sequence>
<dbReference type="AlphaFoldDB" id="A0A6U4TW23"/>
<gene>
    <name evidence="1" type="ORF">HAND00432_LOCUS7292</name>
</gene>
<dbReference type="GO" id="GO:0004721">
    <property type="term" value="F:phosphoprotein phosphatase activity"/>
    <property type="evidence" value="ECO:0007669"/>
    <property type="project" value="InterPro"/>
</dbReference>
<proteinExistence type="predicted"/>
<name>A0A6U4TW23_HEMAN</name>
<reference evidence="1" key="1">
    <citation type="submission" date="2021-01" db="EMBL/GenBank/DDBJ databases">
        <authorList>
            <person name="Corre E."/>
            <person name="Pelletier E."/>
            <person name="Niang G."/>
            <person name="Scheremetjew M."/>
            <person name="Finn R."/>
            <person name="Kale V."/>
            <person name="Holt S."/>
            <person name="Cochrane G."/>
            <person name="Meng A."/>
            <person name="Brown T."/>
            <person name="Cohen L."/>
        </authorList>
    </citation>
    <scope>NUCLEOTIDE SEQUENCE</scope>
    <source>
        <strain evidence="1">CCMP644</strain>
    </source>
</reference>
<dbReference type="SUPFAM" id="SSF52799">
    <property type="entry name" value="(Phosphotyrosine protein) phosphatases II"/>
    <property type="match status" value="1"/>
</dbReference>
<evidence type="ECO:0000313" key="1">
    <source>
        <dbReference type="EMBL" id="CAD8952756.1"/>
    </source>
</evidence>
<dbReference type="InterPro" id="IPR026893">
    <property type="entry name" value="Tyr/Ser_Pase_IphP-type"/>
</dbReference>
<dbReference type="PANTHER" id="PTHR31126">
    <property type="entry name" value="TYROSINE-PROTEIN PHOSPHATASE"/>
    <property type="match status" value="1"/>
</dbReference>